<evidence type="ECO:0000313" key="3">
    <source>
        <dbReference type="Proteomes" id="UP001221757"/>
    </source>
</evidence>
<keyword evidence="3" id="KW-1185">Reference proteome</keyword>
<evidence type="ECO:0000256" key="1">
    <source>
        <dbReference type="SAM" id="MobiDB-lite"/>
    </source>
</evidence>
<dbReference type="EMBL" id="JARKIE010000161">
    <property type="protein sequence ID" value="KAJ7673517.1"/>
    <property type="molecule type" value="Genomic_DNA"/>
</dbReference>
<feature type="compositionally biased region" description="Polar residues" evidence="1">
    <location>
        <begin position="117"/>
        <end position="126"/>
    </location>
</feature>
<accession>A0AAD7D4R8</accession>
<name>A0AAD7D4R8_MYCRO</name>
<dbReference type="Proteomes" id="UP001221757">
    <property type="component" value="Unassembled WGS sequence"/>
</dbReference>
<protein>
    <submittedName>
        <fullName evidence="2">Uncharacterized protein</fullName>
    </submittedName>
</protein>
<proteinExistence type="predicted"/>
<comment type="caution">
    <text evidence="2">The sequence shown here is derived from an EMBL/GenBank/DDBJ whole genome shotgun (WGS) entry which is preliminary data.</text>
</comment>
<gene>
    <name evidence="2" type="ORF">B0H17DRAFT_1140855</name>
</gene>
<sequence>MEKRAEDEERVLLQWNMIRGWNYGAPGAEERNLTRQAYAGQGTHIGDGILIQSDIPHFCKRHLLAKFEEILAMIWCIRIVRHARDSAHTGQAAEQGDEALRIAESKQNNPVPGADSASGNPSSKRGSSGKLAAAHGTGEITQDRHICQFIRLKIFLIPEFWRSNLGRANTL</sequence>
<reference evidence="2" key="1">
    <citation type="submission" date="2023-03" db="EMBL/GenBank/DDBJ databases">
        <title>Massive genome expansion in bonnet fungi (Mycena s.s.) driven by repeated elements and novel gene families across ecological guilds.</title>
        <authorList>
            <consortium name="Lawrence Berkeley National Laboratory"/>
            <person name="Harder C.B."/>
            <person name="Miyauchi S."/>
            <person name="Viragh M."/>
            <person name="Kuo A."/>
            <person name="Thoen E."/>
            <person name="Andreopoulos B."/>
            <person name="Lu D."/>
            <person name="Skrede I."/>
            <person name="Drula E."/>
            <person name="Henrissat B."/>
            <person name="Morin E."/>
            <person name="Kohler A."/>
            <person name="Barry K."/>
            <person name="LaButti K."/>
            <person name="Morin E."/>
            <person name="Salamov A."/>
            <person name="Lipzen A."/>
            <person name="Mereny Z."/>
            <person name="Hegedus B."/>
            <person name="Baldrian P."/>
            <person name="Stursova M."/>
            <person name="Weitz H."/>
            <person name="Taylor A."/>
            <person name="Grigoriev I.V."/>
            <person name="Nagy L.G."/>
            <person name="Martin F."/>
            <person name="Kauserud H."/>
        </authorList>
    </citation>
    <scope>NUCLEOTIDE SEQUENCE</scope>
    <source>
        <strain evidence="2">CBHHK067</strain>
    </source>
</reference>
<evidence type="ECO:0000313" key="2">
    <source>
        <dbReference type="EMBL" id="KAJ7673517.1"/>
    </source>
</evidence>
<organism evidence="2 3">
    <name type="scientific">Mycena rosella</name>
    <name type="common">Pink bonnet</name>
    <name type="synonym">Agaricus rosellus</name>
    <dbReference type="NCBI Taxonomy" id="1033263"/>
    <lineage>
        <taxon>Eukaryota</taxon>
        <taxon>Fungi</taxon>
        <taxon>Dikarya</taxon>
        <taxon>Basidiomycota</taxon>
        <taxon>Agaricomycotina</taxon>
        <taxon>Agaricomycetes</taxon>
        <taxon>Agaricomycetidae</taxon>
        <taxon>Agaricales</taxon>
        <taxon>Marasmiineae</taxon>
        <taxon>Mycenaceae</taxon>
        <taxon>Mycena</taxon>
    </lineage>
</organism>
<dbReference type="AlphaFoldDB" id="A0AAD7D4R8"/>
<feature type="region of interest" description="Disordered" evidence="1">
    <location>
        <begin position="107"/>
        <end position="136"/>
    </location>
</feature>